<keyword evidence="1" id="KW-1133">Transmembrane helix</keyword>
<protein>
    <submittedName>
        <fullName evidence="2">Uncharacterized protein</fullName>
    </submittedName>
</protein>
<proteinExistence type="predicted"/>
<keyword evidence="3" id="KW-1185">Reference proteome</keyword>
<gene>
    <name evidence="2" type="ORF">H4W29_006697</name>
</gene>
<feature type="transmembrane region" description="Helical" evidence="1">
    <location>
        <begin position="6"/>
        <end position="24"/>
    </location>
</feature>
<evidence type="ECO:0000313" key="3">
    <source>
        <dbReference type="Proteomes" id="UP000620262"/>
    </source>
</evidence>
<accession>A0ABR9J1Z8</accession>
<dbReference type="PROSITE" id="PS51257">
    <property type="entry name" value="PROKAR_LIPOPROTEIN"/>
    <property type="match status" value="1"/>
</dbReference>
<dbReference type="Proteomes" id="UP000620262">
    <property type="component" value="Unassembled WGS sequence"/>
</dbReference>
<sequence>MGSPRHTSPVILAFAILAGCAFLLQQTGFFNGIFSTDILASVKAEDILSASDIAAMERPAVLPMAATNIDPAETASVR</sequence>
<evidence type="ECO:0000313" key="2">
    <source>
        <dbReference type="EMBL" id="MBE1509450.1"/>
    </source>
</evidence>
<evidence type="ECO:0000256" key="1">
    <source>
        <dbReference type="SAM" id="Phobius"/>
    </source>
</evidence>
<keyword evidence="1" id="KW-0812">Transmembrane</keyword>
<dbReference type="EMBL" id="JADBEC010000003">
    <property type="protein sequence ID" value="MBE1509450.1"/>
    <property type="molecule type" value="Genomic_DNA"/>
</dbReference>
<keyword evidence="1" id="KW-0472">Membrane</keyword>
<dbReference type="RefSeq" id="WP_192733039.1">
    <property type="nucleotide sequence ID" value="NZ_BAAAVL010000008.1"/>
</dbReference>
<comment type="caution">
    <text evidence="2">The sequence shown here is derived from an EMBL/GenBank/DDBJ whole genome shotgun (WGS) entry which is preliminary data.</text>
</comment>
<name>A0ABR9J1Z8_RHIVS</name>
<organism evidence="2 3">
    <name type="scientific">Rhizobium viscosum</name>
    <name type="common">Arthrobacter viscosus</name>
    <dbReference type="NCBI Taxonomy" id="1673"/>
    <lineage>
        <taxon>Bacteria</taxon>
        <taxon>Pseudomonadati</taxon>
        <taxon>Pseudomonadota</taxon>
        <taxon>Alphaproteobacteria</taxon>
        <taxon>Hyphomicrobiales</taxon>
        <taxon>Rhizobiaceae</taxon>
        <taxon>Rhizobium/Agrobacterium group</taxon>
        <taxon>Rhizobium</taxon>
    </lineage>
</organism>
<reference evidence="2 3" key="1">
    <citation type="submission" date="2020-10" db="EMBL/GenBank/DDBJ databases">
        <title>Sequencing the genomes of 1000 actinobacteria strains.</title>
        <authorList>
            <person name="Klenk H.-P."/>
        </authorList>
    </citation>
    <scope>NUCLEOTIDE SEQUENCE [LARGE SCALE GENOMIC DNA]</scope>
    <source>
        <strain evidence="2 3">DSM 7307</strain>
    </source>
</reference>